<feature type="binding site" evidence="9">
    <location>
        <position position="468"/>
    </location>
    <ligand>
        <name>Zn(2+)</name>
        <dbReference type="ChEBI" id="CHEBI:29105"/>
        <label>2</label>
    </ligand>
</feature>
<evidence type="ECO:0000313" key="14">
    <source>
        <dbReference type="Proteomes" id="UP000054630"/>
    </source>
</evidence>
<accession>A0A0V0SNR9</accession>
<dbReference type="OrthoDB" id="5411773at2759"/>
<dbReference type="InterPro" id="IPR013083">
    <property type="entry name" value="Znf_RING/FYVE/PHD"/>
</dbReference>
<reference evidence="13 14" key="1">
    <citation type="submission" date="2015-01" db="EMBL/GenBank/DDBJ databases">
        <title>Evolution of Trichinella species and genotypes.</title>
        <authorList>
            <person name="Korhonen P.K."/>
            <person name="Edoardo P."/>
            <person name="Giuseppe L.R."/>
            <person name="Gasser R.B."/>
        </authorList>
    </citation>
    <scope>NUCLEOTIDE SEQUENCE [LARGE SCALE GENOMIC DNA]</scope>
    <source>
        <strain evidence="13">ISS37</strain>
    </source>
</reference>
<keyword evidence="14" id="KW-1185">Reference proteome</keyword>
<comment type="caution">
    <text evidence="13">The sequence shown here is derived from an EMBL/GenBank/DDBJ whole genome shotgun (WGS) entry which is preliminary data.</text>
</comment>
<feature type="site" description="Histone H3K4me3 binding" evidence="8">
    <location>
        <position position="460"/>
    </location>
</feature>
<evidence type="ECO:0000256" key="6">
    <source>
        <dbReference type="ARBA" id="ARBA00022853"/>
    </source>
</evidence>
<keyword evidence="4 10" id="KW-0863">Zinc-finger</keyword>
<evidence type="ECO:0000259" key="12">
    <source>
        <dbReference type="PROSITE" id="PS50016"/>
    </source>
</evidence>
<evidence type="ECO:0000313" key="13">
    <source>
        <dbReference type="EMBL" id="KRX28267.1"/>
    </source>
</evidence>
<evidence type="ECO:0000256" key="9">
    <source>
        <dbReference type="PIRSR" id="PIRSR628651-51"/>
    </source>
</evidence>
<evidence type="ECO:0000256" key="10">
    <source>
        <dbReference type="PROSITE-ProRule" id="PRU00146"/>
    </source>
</evidence>
<dbReference type="EMBL" id="JYDL01000001">
    <property type="protein sequence ID" value="KRX28267.1"/>
    <property type="molecule type" value="Genomic_DNA"/>
</dbReference>
<feature type="binding site" evidence="9">
    <location>
        <position position="463"/>
    </location>
    <ligand>
        <name>Zn(2+)</name>
        <dbReference type="ChEBI" id="CHEBI:29105"/>
        <label>2</label>
    </ligand>
</feature>
<feature type="site" description="Histone H3K4me3 binding" evidence="8">
    <location>
        <position position="472"/>
    </location>
</feature>
<dbReference type="Gene3D" id="3.30.40.10">
    <property type="entry name" value="Zinc/RING finger domain, C3HC4 (zinc finger)"/>
    <property type="match status" value="1"/>
</dbReference>
<feature type="binding site" evidence="9">
    <location>
        <position position="451"/>
    </location>
    <ligand>
        <name>Zn(2+)</name>
        <dbReference type="ChEBI" id="CHEBI:29105"/>
        <label>1</label>
    </ligand>
</feature>
<dbReference type="InterPro" id="IPR019786">
    <property type="entry name" value="Zinc_finger_PHD-type_CS"/>
</dbReference>
<gene>
    <name evidence="13" type="primary">Ing2</name>
    <name evidence="13" type="ORF">T07_12272</name>
</gene>
<feature type="site" description="Histone H3K4me3 binding" evidence="8">
    <location>
        <position position="464"/>
    </location>
</feature>
<keyword evidence="3 9" id="KW-0479">Metal-binding</keyword>
<feature type="binding site" evidence="9">
    <location>
        <position position="477"/>
    </location>
    <ligand>
        <name>Zn(2+)</name>
        <dbReference type="ChEBI" id="CHEBI:29105"/>
        <label>1</label>
    </ligand>
</feature>
<dbReference type="CDD" id="cd15505">
    <property type="entry name" value="PHD_ING"/>
    <property type="match status" value="1"/>
</dbReference>
<keyword evidence="5 9" id="KW-0862">Zinc</keyword>
<feature type="site" description="Histone H3K4me3 binding" evidence="8">
    <location>
        <position position="448"/>
    </location>
</feature>
<dbReference type="AlphaFoldDB" id="A0A0V0SNR9"/>
<evidence type="ECO:0000256" key="4">
    <source>
        <dbReference type="ARBA" id="ARBA00022771"/>
    </source>
</evidence>
<name>A0A0V0SNR9_9BILA</name>
<proteinExistence type="inferred from homology"/>
<dbReference type="PANTHER" id="PTHR10333:SF42">
    <property type="entry name" value="INHIBITOR OF GROWTH PROTEIN 5"/>
    <property type="match status" value="1"/>
</dbReference>
<dbReference type="InterPro" id="IPR001965">
    <property type="entry name" value="Znf_PHD"/>
</dbReference>
<keyword evidence="7" id="KW-0539">Nucleus</keyword>
<evidence type="ECO:0000256" key="8">
    <source>
        <dbReference type="PIRSR" id="PIRSR628651-50"/>
    </source>
</evidence>
<feature type="binding site" evidence="9">
    <location>
        <position position="474"/>
    </location>
    <ligand>
        <name>Zn(2+)</name>
        <dbReference type="ChEBI" id="CHEBI:29105"/>
        <label>1</label>
    </ligand>
</feature>
<dbReference type="GO" id="GO:0006325">
    <property type="term" value="P:chromatin organization"/>
    <property type="evidence" value="ECO:0007669"/>
    <property type="project" value="UniProtKB-KW"/>
</dbReference>
<dbReference type="SMART" id="SM00249">
    <property type="entry name" value="PHD"/>
    <property type="match status" value="1"/>
</dbReference>
<evidence type="ECO:0000256" key="1">
    <source>
        <dbReference type="ARBA" id="ARBA00004123"/>
    </source>
</evidence>
<feature type="coiled-coil region" evidence="11">
    <location>
        <begin position="21"/>
        <end position="48"/>
    </location>
</feature>
<dbReference type="PROSITE" id="PS50016">
    <property type="entry name" value="ZF_PHD_2"/>
    <property type="match status" value="1"/>
</dbReference>
<organism evidence="13 14">
    <name type="scientific">Trichinella nelsoni</name>
    <dbReference type="NCBI Taxonomy" id="6336"/>
    <lineage>
        <taxon>Eukaryota</taxon>
        <taxon>Metazoa</taxon>
        <taxon>Ecdysozoa</taxon>
        <taxon>Nematoda</taxon>
        <taxon>Enoplea</taxon>
        <taxon>Dorylaimia</taxon>
        <taxon>Trichinellida</taxon>
        <taxon>Trichinellidae</taxon>
        <taxon>Trichinella</taxon>
    </lineage>
</organism>
<dbReference type="Proteomes" id="UP000054630">
    <property type="component" value="Unassembled WGS sequence"/>
</dbReference>
<comment type="subcellular location">
    <subcellularLocation>
        <location evidence="1">Nucleus</location>
    </subcellularLocation>
</comment>
<feature type="binding site" evidence="9">
    <location>
        <position position="449"/>
    </location>
    <ligand>
        <name>Zn(2+)</name>
        <dbReference type="ChEBI" id="CHEBI:29105"/>
        <label>1</label>
    </ligand>
</feature>
<keyword evidence="6" id="KW-0156">Chromatin regulator</keyword>
<dbReference type="PROSITE" id="PS01359">
    <property type="entry name" value="ZF_PHD_1"/>
    <property type="match status" value="1"/>
</dbReference>
<feature type="binding site" evidence="9">
    <location>
        <position position="490"/>
    </location>
    <ligand>
        <name>Zn(2+)</name>
        <dbReference type="ChEBI" id="CHEBI:29105"/>
        <label>2</label>
    </ligand>
</feature>
<evidence type="ECO:0000256" key="7">
    <source>
        <dbReference type="ARBA" id="ARBA00023242"/>
    </source>
</evidence>
<dbReference type="InterPro" id="IPR019787">
    <property type="entry name" value="Znf_PHD-finger"/>
</dbReference>
<dbReference type="InterPro" id="IPR011011">
    <property type="entry name" value="Znf_FYVE_PHD"/>
</dbReference>
<evidence type="ECO:0000256" key="2">
    <source>
        <dbReference type="ARBA" id="ARBA00010210"/>
    </source>
</evidence>
<evidence type="ECO:0000256" key="3">
    <source>
        <dbReference type="ARBA" id="ARBA00022723"/>
    </source>
</evidence>
<evidence type="ECO:0000256" key="11">
    <source>
        <dbReference type="SAM" id="Coils"/>
    </source>
</evidence>
<dbReference type="InterPro" id="IPR028651">
    <property type="entry name" value="ING_fam"/>
</dbReference>
<dbReference type="STRING" id="6336.A0A0V0SNR9"/>
<dbReference type="PANTHER" id="PTHR10333">
    <property type="entry name" value="INHIBITOR OF GROWTH PROTEIN"/>
    <property type="match status" value="1"/>
</dbReference>
<sequence length="513" mass="59682">MRIGWYESIEMSDGTDSSSSEKKYRIKYELLKEQYDQLDRSNHRILNRILNIKAQIYDHMKVKNRLIERLEKHGVKFSDFFLEIPDQEPGAMVEAEIINRIADGTAQIACCPPALKRKREKNGIIRKPLADEVDFADVKIEQESVEEALYFCSKYPFETKKNPLHLLNLIVPFNTAKAFSKLIILLVYSYPKMLFLGEMIFNDSGDEVDFVGSNQLFVEYLQHLPCIIAEQEEKMHHVNAQIEPLLQEILRIAVSLYNTGVDENGAPLSEETKTRKRGELYSLFTRLDDLNSKKLILANGIKDICDTSISMYQKATRNTVNFNVFIVINAQREEARENQNNLEFMDDDSLTIEDSVLPVPTEPVRSVSPKLQWDEALHDFVVVDDDEDELEDEEDDDYDDEYEDEDYEFCVPLEISDDEDEYIKMSYLKEQSDEFPVDLSIPKVDPVYCICQKVVMQDSMVACDGEDCQYQWFHFKCVNVLSKPRGKWYCPDCRGDRPNVPKIKKRYEKSDNE</sequence>
<protein>
    <submittedName>
        <fullName evidence="13">Inhibitor of growth protein 2</fullName>
    </submittedName>
</protein>
<comment type="similarity">
    <text evidence="2">Belongs to the ING family.</text>
</comment>
<feature type="binding site" evidence="9">
    <location>
        <position position="493"/>
    </location>
    <ligand>
        <name>Zn(2+)</name>
        <dbReference type="ChEBI" id="CHEBI:29105"/>
        <label>2</label>
    </ligand>
</feature>
<keyword evidence="11" id="KW-0175">Coiled coil</keyword>
<dbReference type="SUPFAM" id="SSF57903">
    <property type="entry name" value="FYVE/PHD zinc finger"/>
    <property type="match status" value="1"/>
</dbReference>
<evidence type="ECO:0000256" key="5">
    <source>
        <dbReference type="ARBA" id="ARBA00022833"/>
    </source>
</evidence>
<dbReference type="GO" id="GO:0005634">
    <property type="term" value="C:nucleus"/>
    <property type="evidence" value="ECO:0007669"/>
    <property type="project" value="UniProtKB-SubCell"/>
</dbReference>
<dbReference type="GO" id="GO:0008270">
    <property type="term" value="F:zinc ion binding"/>
    <property type="evidence" value="ECO:0007669"/>
    <property type="project" value="UniProtKB-KW"/>
</dbReference>
<feature type="domain" description="PHD-type" evidence="12">
    <location>
        <begin position="446"/>
        <end position="496"/>
    </location>
</feature>